<protein>
    <submittedName>
        <fullName evidence="2">Uncharacterized protein</fullName>
    </submittedName>
</protein>
<evidence type="ECO:0000313" key="2">
    <source>
        <dbReference type="EMBL" id="AXY76704.1"/>
    </source>
</evidence>
<evidence type="ECO:0000256" key="1">
    <source>
        <dbReference type="SAM" id="Phobius"/>
    </source>
</evidence>
<dbReference type="KEGG" id="pseg:D3H65_23105"/>
<accession>A0A3B7MQ88</accession>
<dbReference type="Proteomes" id="UP000263900">
    <property type="component" value="Chromosome"/>
</dbReference>
<gene>
    <name evidence="2" type="ORF">D3H65_23105</name>
</gene>
<dbReference type="EMBL" id="CP032157">
    <property type="protein sequence ID" value="AXY76704.1"/>
    <property type="molecule type" value="Genomic_DNA"/>
</dbReference>
<keyword evidence="1" id="KW-1133">Transmembrane helix</keyword>
<keyword evidence="3" id="KW-1185">Reference proteome</keyword>
<proteinExistence type="predicted"/>
<evidence type="ECO:0000313" key="3">
    <source>
        <dbReference type="Proteomes" id="UP000263900"/>
    </source>
</evidence>
<name>A0A3B7MQ88_9BACT</name>
<keyword evidence="1" id="KW-0812">Transmembrane</keyword>
<organism evidence="2 3">
    <name type="scientific">Paraflavitalea soli</name>
    <dbReference type="NCBI Taxonomy" id="2315862"/>
    <lineage>
        <taxon>Bacteria</taxon>
        <taxon>Pseudomonadati</taxon>
        <taxon>Bacteroidota</taxon>
        <taxon>Chitinophagia</taxon>
        <taxon>Chitinophagales</taxon>
        <taxon>Chitinophagaceae</taxon>
        <taxon>Paraflavitalea</taxon>
    </lineage>
</organism>
<feature type="transmembrane region" description="Helical" evidence="1">
    <location>
        <begin position="55"/>
        <end position="75"/>
    </location>
</feature>
<dbReference type="RefSeq" id="WP_119052581.1">
    <property type="nucleotide sequence ID" value="NZ_CP032157.1"/>
</dbReference>
<dbReference type="AlphaFoldDB" id="A0A3B7MQ88"/>
<keyword evidence="1" id="KW-0472">Membrane</keyword>
<reference evidence="2 3" key="1">
    <citation type="submission" date="2018-09" db="EMBL/GenBank/DDBJ databases">
        <title>Genome sequencing of strain 6GH32-13.</title>
        <authorList>
            <person name="Weon H.-Y."/>
            <person name="Heo J."/>
            <person name="Kwon S.-W."/>
        </authorList>
    </citation>
    <scope>NUCLEOTIDE SEQUENCE [LARGE SCALE GENOMIC DNA]</scope>
    <source>
        <strain evidence="2 3">5GH32-13</strain>
    </source>
</reference>
<sequence>MKLLTSLAGGLAGTLSVTILHRLLRKIDPSVPRPAPMGAQGLNGNHSRLTNKHRLLMVGLSVAGGLIAAGVTNWLDSKTTKKPAVARIKAPGEAYKPILDITV</sequence>